<keyword evidence="2" id="KW-1185">Reference proteome</keyword>
<dbReference type="RefSeq" id="XP_002783906.1">
    <property type="nucleotide sequence ID" value="XM_002783860.1"/>
</dbReference>
<dbReference type="InParanoid" id="C5KIJ0"/>
<dbReference type="Proteomes" id="UP000007800">
    <property type="component" value="Unassembled WGS sequence"/>
</dbReference>
<evidence type="ECO:0000313" key="1">
    <source>
        <dbReference type="EMBL" id="EER15702.1"/>
    </source>
</evidence>
<gene>
    <name evidence="1" type="ORF">Pmar_PMAR021326</name>
</gene>
<name>C5KIJ0_PERM5</name>
<proteinExistence type="predicted"/>
<dbReference type="Gene3D" id="1.25.40.280">
    <property type="entry name" value="alix/aip1 like domains"/>
    <property type="match status" value="1"/>
</dbReference>
<dbReference type="OrthoDB" id="64867at2759"/>
<accession>C5KIJ0</accession>
<dbReference type="GeneID" id="9046555"/>
<dbReference type="EMBL" id="GG673255">
    <property type="protein sequence ID" value="EER15702.1"/>
    <property type="molecule type" value="Genomic_DNA"/>
</dbReference>
<evidence type="ECO:0000313" key="2">
    <source>
        <dbReference type="Proteomes" id="UP000007800"/>
    </source>
</evidence>
<dbReference type="AlphaFoldDB" id="C5KIJ0"/>
<dbReference type="InterPro" id="IPR038499">
    <property type="entry name" value="BRO1_sf"/>
</dbReference>
<protein>
    <submittedName>
        <fullName evidence="1">Uncharacterized protein</fullName>
    </submittedName>
</protein>
<sequence>MLGVSPKVTERIDLVKPLTKYCEEYYGSDEAKEVTQFIALVNSLRAEVATPMSADGAGFSGHVDNLTR</sequence>
<reference evidence="1 2" key="1">
    <citation type="submission" date="2008-07" db="EMBL/GenBank/DDBJ databases">
        <authorList>
            <person name="El-Sayed N."/>
            <person name="Caler E."/>
            <person name="Inman J."/>
            <person name="Amedeo P."/>
            <person name="Hass B."/>
            <person name="Wortman J."/>
        </authorList>
    </citation>
    <scope>NUCLEOTIDE SEQUENCE [LARGE SCALE GENOMIC DNA]</scope>
    <source>
        <strain evidence="2">ATCC 50983 / TXsc</strain>
    </source>
</reference>
<organism evidence="2">
    <name type="scientific">Perkinsus marinus (strain ATCC 50983 / TXsc)</name>
    <dbReference type="NCBI Taxonomy" id="423536"/>
    <lineage>
        <taxon>Eukaryota</taxon>
        <taxon>Sar</taxon>
        <taxon>Alveolata</taxon>
        <taxon>Perkinsozoa</taxon>
        <taxon>Perkinsea</taxon>
        <taxon>Perkinsida</taxon>
        <taxon>Perkinsidae</taxon>
        <taxon>Perkinsus</taxon>
    </lineage>
</organism>